<name>A0A2M9HBJ7_9BIFI</name>
<reference evidence="2 3" key="1">
    <citation type="submission" date="2017-10" db="EMBL/GenBank/DDBJ databases">
        <title>Draft genome sequences of strains TRE 1, TRE 9, TRE H and TRI 7, isolated from tamarins, belonging to four potential novel Bifidobacterium species.</title>
        <authorList>
            <person name="Mattarelli P."/>
            <person name="Modesto M."/>
            <person name="Puglisi E."/>
            <person name="Morelli L."/>
            <person name="Spezio C."/>
            <person name="Bonetti A."/>
            <person name="Sandri C."/>
        </authorList>
    </citation>
    <scope>NUCLEOTIDE SEQUENCE [LARGE SCALE GENOMIC DNA]</scope>
    <source>
        <strain evidence="3">TRE1</strain>
    </source>
</reference>
<sequence>MGSMNNDDANIIVGQNLARLRENRNLSLEDVARLMRQQGYKWKKDTVYTIEQGRRALKIAEAHDLLGCLGEDPTDIGSLFRRNNEHILSLKINQLDSLSRNIQRELEQFEQQKQVIGLTIYADTSNGYLSDVLAKHYADRFTGILDDMTQTLKKHIPESKE</sequence>
<evidence type="ECO:0000259" key="1">
    <source>
        <dbReference type="PROSITE" id="PS50943"/>
    </source>
</evidence>
<dbReference type="Pfam" id="PF13560">
    <property type="entry name" value="HTH_31"/>
    <property type="match status" value="1"/>
</dbReference>
<protein>
    <recommendedName>
        <fullName evidence="1">HTH cro/C1-type domain-containing protein</fullName>
    </recommendedName>
</protein>
<accession>A0A2M9HBJ7</accession>
<evidence type="ECO:0000313" key="2">
    <source>
        <dbReference type="EMBL" id="PJM74185.1"/>
    </source>
</evidence>
<proteinExistence type="predicted"/>
<dbReference type="OrthoDB" id="4966872at2"/>
<evidence type="ECO:0000313" key="3">
    <source>
        <dbReference type="Proteomes" id="UP000229095"/>
    </source>
</evidence>
<dbReference type="PROSITE" id="PS50943">
    <property type="entry name" value="HTH_CROC1"/>
    <property type="match status" value="1"/>
</dbReference>
<gene>
    <name evidence="2" type="ORF">CS006_03405</name>
</gene>
<feature type="domain" description="HTH cro/C1-type" evidence="1">
    <location>
        <begin position="17"/>
        <end position="76"/>
    </location>
</feature>
<dbReference type="AlphaFoldDB" id="A0A2M9HBJ7"/>
<dbReference type="InterPro" id="IPR010982">
    <property type="entry name" value="Lambda_DNA-bd_dom_sf"/>
</dbReference>
<dbReference type="GO" id="GO:0003677">
    <property type="term" value="F:DNA binding"/>
    <property type="evidence" value="ECO:0007669"/>
    <property type="project" value="InterPro"/>
</dbReference>
<dbReference type="CDD" id="cd00093">
    <property type="entry name" value="HTH_XRE"/>
    <property type="match status" value="1"/>
</dbReference>
<keyword evidence="3" id="KW-1185">Reference proteome</keyword>
<dbReference type="InterPro" id="IPR001387">
    <property type="entry name" value="Cro/C1-type_HTH"/>
</dbReference>
<dbReference type="SUPFAM" id="SSF47413">
    <property type="entry name" value="lambda repressor-like DNA-binding domains"/>
    <property type="match status" value="1"/>
</dbReference>
<organism evidence="2 3">
    <name type="scientific">Bifidobacterium primatium</name>
    <dbReference type="NCBI Taxonomy" id="2045438"/>
    <lineage>
        <taxon>Bacteria</taxon>
        <taxon>Bacillati</taxon>
        <taxon>Actinomycetota</taxon>
        <taxon>Actinomycetes</taxon>
        <taxon>Bifidobacteriales</taxon>
        <taxon>Bifidobacteriaceae</taxon>
        <taxon>Bifidobacterium</taxon>
    </lineage>
</organism>
<dbReference type="Proteomes" id="UP000229095">
    <property type="component" value="Unassembled WGS sequence"/>
</dbReference>
<dbReference type="Gene3D" id="1.10.260.40">
    <property type="entry name" value="lambda repressor-like DNA-binding domains"/>
    <property type="match status" value="1"/>
</dbReference>
<dbReference type="EMBL" id="PEBI01000001">
    <property type="protein sequence ID" value="PJM74185.1"/>
    <property type="molecule type" value="Genomic_DNA"/>
</dbReference>
<comment type="caution">
    <text evidence="2">The sequence shown here is derived from an EMBL/GenBank/DDBJ whole genome shotgun (WGS) entry which is preliminary data.</text>
</comment>